<dbReference type="Proteomes" id="UP000186336">
    <property type="component" value="Chromosome"/>
</dbReference>
<protein>
    <submittedName>
        <fullName evidence="1">Uncharacterized protein</fullName>
    </submittedName>
</protein>
<dbReference type="AlphaFoldDB" id="A0A1P8MX91"/>
<proteinExistence type="predicted"/>
<sequence length="61" mass="6738">MNAMQVQRTVVETPPPQRAFCALECKGCTGMCFALYMMLTREEQDAMSALYNSGDNAATCH</sequence>
<dbReference type="EMBL" id="CP019312">
    <property type="protein sequence ID" value="APX12694.1"/>
    <property type="molecule type" value="Genomic_DNA"/>
</dbReference>
<accession>A0A1P8MX91</accession>
<dbReference type="STRING" id="299262.BWR18_14105"/>
<reference evidence="1 2" key="1">
    <citation type="submission" date="2017-01" db="EMBL/GenBank/DDBJ databases">
        <title>Complete genome of Tateyamaria omphalii DOK1-4 isolated from seawater in Dokdo.</title>
        <authorList>
            <person name="Kim J.H."/>
            <person name="Chi W.-J."/>
        </authorList>
    </citation>
    <scope>NUCLEOTIDE SEQUENCE [LARGE SCALE GENOMIC DNA]</scope>
    <source>
        <strain evidence="1 2">DOK1-4</strain>
    </source>
</reference>
<organism evidence="1 2">
    <name type="scientific">Tateyamaria omphalii</name>
    <dbReference type="NCBI Taxonomy" id="299262"/>
    <lineage>
        <taxon>Bacteria</taxon>
        <taxon>Pseudomonadati</taxon>
        <taxon>Pseudomonadota</taxon>
        <taxon>Alphaproteobacteria</taxon>
        <taxon>Rhodobacterales</taxon>
        <taxon>Roseobacteraceae</taxon>
        <taxon>Tateyamaria</taxon>
    </lineage>
</organism>
<evidence type="ECO:0000313" key="2">
    <source>
        <dbReference type="Proteomes" id="UP000186336"/>
    </source>
</evidence>
<evidence type="ECO:0000313" key="1">
    <source>
        <dbReference type="EMBL" id="APX12694.1"/>
    </source>
</evidence>
<dbReference type="KEGG" id="tom:BWR18_14105"/>
<gene>
    <name evidence="1" type="ORF">BWR18_14105</name>
</gene>
<name>A0A1P8MX91_9RHOB</name>
<keyword evidence="2" id="KW-1185">Reference proteome</keyword>